<keyword evidence="3 6" id="KW-1133">Transmembrane helix</keyword>
<dbReference type="SUPFAM" id="SSF63380">
    <property type="entry name" value="Riboflavin synthase domain-like"/>
    <property type="match status" value="1"/>
</dbReference>
<name>A0A225WCK3_9STRA</name>
<keyword evidence="9" id="KW-1185">Reference proteome</keyword>
<dbReference type="PROSITE" id="PS51384">
    <property type="entry name" value="FAD_FR"/>
    <property type="match status" value="1"/>
</dbReference>
<dbReference type="PANTHER" id="PTHR11972:SF193">
    <property type="entry name" value="FAD-BINDING FR-TYPE DOMAIN-CONTAINING PROTEIN"/>
    <property type="match status" value="1"/>
</dbReference>
<reference evidence="9" key="1">
    <citation type="submission" date="2017-03" db="EMBL/GenBank/DDBJ databases">
        <title>Phytopthora megakarya and P. palmivora, two closely related causual agents of cacao black pod achieved similar genome size and gene model numbers by different mechanisms.</title>
        <authorList>
            <person name="Ali S."/>
            <person name="Shao J."/>
            <person name="Larry D.J."/>
            <person name="Kronmiller B."/>
            <person name="Shen D."/>
            <person name="Strem M.D."/>
            <person name="Melnick R.L."/>
            <person name="Guiltinan M.J."/>
            <person name="Tyler B.M."/>
            <person name="Meinhardt L.W."/>
            <person name="Bailey B.A."/>
        </authorList>
    </citation>
    <scope>NUCLEOTIDE SEQUENCE [LARGE SCALE GENOMIC DNA]</scope>
    <source>
        <strain evidence="9">zdho120</strain>
    </source>
</reference>
<evidence type="ECO:0000256" key="5">
    <source>
        <dbReference type="ARBA" id="ARBA00023136"/>
    </source>
</evidence>
<dbReference type="OrthoDB" id="167398at2759"/>
<comment type="subcellular location">
    <subcellularLocation>
        <location evidence="1">Membrane</location>
        <topology evidence="1">Multi-pass membrane protein</topology>
    </subcellularLocation>
</comment>
<keyword evidence="4" id="KW-0560">Oxidoreductase</keyword>
<dbReference type="Pfam" id="PF08022">
    <property type="entry name" value="FAD_binding_8"/>
    <property type="match status" value="1"/>
</dbReference>
<dbReference type="Pfam" id="PF01794">
    <property type="entry name" value="Ferric_reduct"/>
    <property type="match status" value="1"/>
</dbReference>
<dbReference type="GO" id="GO:0005886">
    <property type="term" value="C:plasma membrane"/>
    <property type="evidence" value="ECO:0007669"/>
    <property type="project" value="TreeGrafter"/>
</dbReference>
<dbReference type="InterPro" id="IPR039261">
    <property type="entry name" value="FNR_nucleotide-bd"/>
</dbReference>
<accession>A0A225WCK3</accession>
<feature type="transmembrane region" description="Helical" evidence="6">
    <location>
        <begin position="142"/>
        <end position="164"/>
    </location>
</feature>
<evidence type="ECO:0000256" key="6">
    <source>
        <dbReference type="SAM" id="Phobius"/>
    </source>
</evidence>
<dbReference type="InterPro" id="IPR017938">
    <property type="entry name" value="Riboflavin_synthase-like_b-brl"/>
</dbReference>
<gene>
    <name evidence="8" type="ORF">PHMEG_00011007</name>
</gene>
<dbReference type="GO" id="GO:0016491">
    <property type="term" value="F:oxidoreductase activity"/>
    <property type="evidence" value="ECO:0007669"/>
    <property type="project" value="UniProtKB-KW"/>
</dbReference>
<dbReference type="SFLD" id="SFLDG01168">
    <property type="entry name" value="Ferric_reductase_subgroup_(FRE"/>
    <property type="match status" value="1"/>
</dbReference>
<keyword evidence="5 6" id="KW-0472">Membrane</keyword>
<dbReference type="Proteomes" id="UP000198211">
    <property type="component" value="Unassembled WGS sequence"/>
</dbReference>
<evidence type="ECO:0000256" key="4">
    <source>
        <dbReference type="ARBA" id="ARBA00023002"/>
    </source>
</evidence>
<evidence type="ECO:0000256" key="2">
    <source>
        <dbReference type="ARBA" id="ARBA00022692"/>
    </source>
</evidence>
<dbReference type="EMBL" id="NBNE01001140">
    <property type="protein sequence ID" value="OWZ15355.1"/>
    <property type="molecule type" value="Genomic_DNA"/>
</dbReference>
<dbReference type="Gene3D" id="2.40.30.10">
    <property type="entry name" value="Translation factors"/>
    <property type="match status" value="1"/>
</dbReference>
<proteinExistence type="predicted"/>
<evidence type="ECO:0000256" key="1">
    <source>
        <dbReference type="ARBA" id="ARBA00004141"/>
    </source>
</evidence>
<dbReference type="PANTHER" id="PTHR11972">
    <property type="entry name" value="NADPH OXIDASE"/>
    <property type="match status" value="1"/>
</dbReference>
<keyword evidence="2 6" id="KW-0812">Transmembrane</keyword>
<dbReference type="InterPro" id="IPR013130">
    <property type="entry name" value="Fe3_Rdtase_TM_dom"/>
</dbReference>
<dbReference type="AlphaFoldDB" id="A0A225WCK3"/>
<feature type="transmembrane region" description="Helical" evidence="6">
    <location>
        <begin position="52"/>
        <end position="73"/>
    </location>
</feature>
<evidence type="ECO:0000313" key="8">
    <source>
        <dbReference type="EMBL" id="OWZ15355.1"/>
    </source>
</evidence>
<dbReference type="InterPro" id="IPR013112">
    <property type="entry name" value="FAD-bd_8"/>
</dbReference>
<dbReference type="STRING" id="4795.A0A225WCK3"/>
<dbReference type="InterPro" id="IPR017927">
    <property type="entry name" value="FAD-bd_FR_type"/>
</dbReference>
<sequence>MVDPSYLVFIGVAPTLLCVAIIQWLRQLRIQRGVWSFTRILRRRPSPNWNSYGEMLFLLVLVTINVLVFWYGFTKKHGHKPRFTGDPPRPPGPPSGHQYVKMIGNALGFNCLFNMALLFLPATRNSVWMELMNVSYANAIRFHRWVGVVAVLTGIVHCGCYYYTWLMDGSWKQKALPCWDCSLRERTGRKIWINVFGEVALLCFLLIGVTSIPWIRRKMYNLFYNVHQLLFVAVFFTALHWARAIWFLLPSFVGYLISRVLSRCNGANAVKVIEFSALSPSLCKLVIARTSSERGRYKVGQFVYVNVPAISSLEWHAFTIASSPRTSSYETNSNTLTLLIKSLGDWTEKLMMYQQVCERCAIEPEVYVDGYYGASLADVYHDYNTVILVGGGVGMTPLLSVLEDACSAAETRQAQGRTPLPRRVIAIFIMRELELLKEIYPLLARVRDLDPQGRYFSVNLTLTAIPRPDELDSTINFYKKPLNSLPADTFSHTRTFASNTKTGCPFGASFGPSGSSIVHFVAFVVVVGLVGIFQFGNGKLIDGLQDSVWLVQLSIKTIAMFAAGICVYGGVVLVRTTRWVRGARAVYKQVKVKYPLDELDLVEILLPQTRRRDFSQDILTFRDLLNDLRVPVGKRPDLVELLHEHHRDHHERQSDESPIGVIVSGPTSLKTATSRAVASISASHFDIHEEEFEL</sequence>
<feature type="transmembrane region" description="Helical" evidence="6">
    <location>
        <begin position="222"/>
        <end position="239"/>
    </location>
</feature>
<protein>
    <recommendedName>
        <fullName evidence="7">FAD-binding FR-type domain-containing protein</fullName>
    </recommendedName>
</protein>
<organism evidence="8 9">
    <name type="scientific">Phytophthora megakarya</name>
    <dbReference type="NCBI Taxonomy" id="4795"/>
    <lineage>
        <taxon>Eukaryota</taxon>
        <taxon>Sar</taxon>
        <taxon>Stramenopiles</taxon>
        <taxon>Oomycota</taxon>
        <taxon>Peronosporomycetes</taxon>
        <taxon>Peronosporales</taxon>
        <taxon>Peronosporaceae</taxon>
        <taxon>Phytophthora</taxon>
    </lineage>
</organism>
<feature type="transmembrane region" description="Helical" evidence="6">
    <location>
        <begin position="245"/>
        <end position="262"/>
    </location>
</feature>
<dbReference type="Gene3D" id="3.40.50.80">
    <property type="entry name" value="Nucleotide-binding domain of ferredoxin-NADP reductase (FNR) module"/>
    <property type="match status" value="2"/>
</dbReference>
<feature type="transmembrane region" description="Helical" evidence="6">
    <location>
        <begin position="102"/>
        <end position="121"/>
    </location>
</feature>
<feature type="transmembrane region" description="Helical" evidence="6">
    <location>
        <begin position="548"/>
        <end position="574"/>
    </location>
</feature>
<feature type="domain" description="FAD-binding FR-type" evidence="7">
    <location>
        <begin position="265"/>
        <end position="378"/>
    </location>
</feature>
<feature type="transmembrane region" description="Helical" evidence="6">
    <location>
        <begin position="191"/>
        <end position="215"/>
    </location>
</feature>
<dbReference type="CDD" id="cd06186">
    <property type="entry name" value="NOX_Duox_like_FAD_NADP"/>
    <property type="match status" value="1"/>
</dbReference>
<feature type="transmembrane region" description="Helical" evidence="6">
    <location>
        <begin position="6"/>
        <end position="25"/>
    </location>
</feature>
<feature type="transmembrane region" description="Helical" evidence="6">
    <location>
        <begin position="517"/>
        <end position="536"/>
    </location>
</feature>
<evidence type="ECO:0000313" key="9">
    <source>
        <dbReference type="Proteomes" id="UP000198211"/>
    </source>
</evidence>
<evidence type="ECO:0000259" key="7">
    <source>
        <dbReference type="PROSITE" id="PS51384"/>
    </source>
</evidence>
<comment type="caution">
    <text evidence="8">The sequence shown here is derived from an EMBL/GenBank/DDBJ whole genome shotgun (WGS) entry which is preliminary data.</text>
</comment>
<dbReference type="SUPFAM" id="SSF52343">
    <property type="entry name" value="Ferredoxin reductase-like, C-terminal NADP-linked domain"/>
    <property type="match status" value="1"/>
</dbReference>
<evidence type="ECO:0000256" key="3">
    <source>
        <dbReference type="ARBA" id="ARBA00022989"/>
    </source>
</evidence>
<dbReference type="InterPro" id="IPR050369">
    <property type="entry name" value="RBOH/FRE"/>
</dbReference>
<dbReference type="SFLD" id="SFLDS00052">
    <property type="entry name" value="Ferric_Reductase_Domain"/>
    <property type="match status" value="1"/>
</dbReference>